<dbReference type="Pfam" id="PF08869">
    <property type="entry name" value="XisI"/>
    <property type="match status" value="1"/>
</dbReference>
<keyword evidence="2" id="KW-1185">Reference proteome</keyword>
<evidence type="ECO:0000313" key="1">
    <source>
        <dbReference type="EMBL" id="MBB5285451.1"/>
    </source>
</evidence>
<dbReference type="SUPFAM" id="SSF143847">
    <property type="entry name" value="XisI-like"/>
    <property type="match status" value="1"/>
</dbReference>
<dbReference type="AlphaFoldDB" id="A0A840TNZ6"/>
<gene>
    <name evidence="1" type="ORF">HNQ92_003608</name>
</gene>
<accession>A0A840TNZ6</accession>
<protein>
    <submittedName>
        <fullName evidence="1">N-methylhydantoinase B/oxoprolinase/acetone carboxylase alpha subunit</fullName>
    </submittedName>
</protein>
<dbReference type="EMBL" id="JACHGF010000005">
    <property type="protein sequence ID" value="MBB5285451.1"/>
    <property type="molecule type" value="Genomic_DNA"/>
</dbReference>
<sequence length="105" mass="12266">MDNLAIVSDYMKEVAAYAPEEQGQLIHDPQKQHFLIYSIHWDEDRRQYGCYLHIEVKKDGKVWIQHDGTDLAVADELVKRGIPRDQIVLGFRSPFYRKMSDFAVA</sequence>
<evidence type="ECO:0000313" key="2">
    <source>
        <dbReference type="Proteomes" id="UP000557307"/>
    </source>
</evidence>
<dbReference type="RefSeq" id="WP_184175593.1">
    <property type="nucleotide sequence ID" value="NZ_JACHGF010000005.1"/>
</dbReference>
<name>A0A840TNZ6_9BACT</name>
<dbReference type="InterPro" id="IPR035943">
    <property type="entry name" value="XisI-like_sf"/>
</dbReference>
<comment type="caution">
    <text evidence="1">The sequence shown here is derived from an EMBL/GenBank/DDBJ whole genome shotgun (WGS) entry which is preliminary data.</text>
</comment>
<proteinExistence type="predicted"/>
<reference evidence="1 2" key="1">
    <citation type="submission" date="2020-08" db="EMBL/GenBank/DDBJ databases">
        <title>Genomic Encyclopedia of Type Strains, Phase IV (KMG-IV): sequencing the most valuable type-strain genomes for metagenomic binning, comparative biology and taxonomic classification.</title>
        <authorList>
            <person name="Goeker M."/>
        </authorList>
    </citation>
    <scope>NUCLEOTIDE SEQUENCE [LARGE SCALE GENOMIC DNA]</scope>
    <source>
        <strain evidence="1 2">DSM 105074</strain>
    </source>
</reference>
<dbReference type="Proteomes" id="UP000557307">
    <property type="component" value="Unassembled WGS sequence"/>
</dbReference>
<dbReference type="InterPro" id="IPR014968">
    <property type="entry name" value="XisI"/>
</dbReference>
<dbReference type="Gene3D" id="3.30.310.110">
    <property type="entry name" value="XisI-like"/>
    <property type="match status" value="1"/>
</dbReference>
<organism evidence="1 2">
    <name type="scientific">Rhabdobacter roseus</name>
    <dbReference type="NCBI Taxonomy" id="1655419"/>
    <lineage>
        <taxon>Bacteria</taxon>
        <taxon>Pseudomonadati</taxon>
        <taxon>Bacteroidota</taxon>
        <taxon>Cytophagia</taxon>
        <taxon>Cytophagales</taxon>
        <taxon>Cytophagaceae</taxon>
        <taxon>Rhabdobacter</taxon>
    </lineage>
</organism>
<dbReference type="CDD" id="cd16382">
    <property type="entry name" value="XisI-like"/>
    <property type="match status" value="1"/>
</dbReference>